<organism evidence="2 3">
    <name type="scientific">Spirodela intermedia</name>
    <name type="common">Intermediate duckweed</name>
    <dbReference type="NCBI Taxonomy" id="51605"/>
    <lineage>
        <taxon>Eukaryota</taxon>
        <taxon>Viridiplantae</taxon>
        <taxon>Streptophyta</taxon>
        <taxon>Embryophyta</taxon>
        <taxon>Tracheophyta</taxon>
        <taxon>Spermatophyta</taxon>
        <taxon>Magnoliopsida</taxon>
        <taxon>Liliopsida</taxon>
        <taxon>Araceae</taxon>
        <taxon>Lemnoideae</taxon>
        <taxon>Spirodela</taxon>
    </lineage>
</organism>
<sequence>MAAKLMRAVQYDRYGGGGAALKLVEVSIPSPKKGQLLLKVEATSLNPADWKIQKGMLRPFLPPKFPFTPGTCVAGEVVEVGQGVTAFKAGDKVITLLHFTVAGGLAEYAAAEEKLTVHRPAGISAAEGSGIPIAGLTALHSLRSLGINLDGVDKPINVLVTAASGGIGHYAVQLLKLAGDVHVTATCGERNLELVKNLGADEVLDYKSPGGAALESPTGRKYDAVVNCVAGIPWSTLKANLAAGGKVADVAATAGDMLRAALQKVCFCNKRRFPLISTPDGPGLEFLVGQMMEGKLRTVVDSKFPLKRAAEGFDKSIEGHATGKIVVEIF</sequence>
<dbReference type="OrthoDB" id="48317at2759"/>
<name>A0A7I8L619_SPIIN</name>
<dbReference type="SUPFAM" id="SSF51735">
    <property type="entry name" value="NAD(P)-binding Rossmann-fold domains"/>
    <property type="match status" value="1"/>
</dbReference>
<dbReference type="InterPro" id="IPR020843">
    <property type="entry name" value="ER"/>
</dbReference>
<dbReference type="InterPro" id="IPR052733">
    <property type="entry name" value="Chloroplast_QOR"/>
</dbReference>
<dbReference type="Gene3D" id="3.90.180.10">
    <property type="entry name" value="Medium-chain alcohol dehydrogenases, catalytic domain"/>
    <property type="match status" value="1"/>
</dbReference>
<dbReference type="Gene3D" id="3.40.50.720">
    <property type="entry name" value="NAD(P)-binding Rossmann-like Domain"/>
    <property type="match status" value="1"/>
</dbReference>
<evidence type="ECO:0000313" key="2">
    <source>
        <dbReference type="EMBL" id="CAA7404738.1"/>
    </source>
</evidence>
<dbReference type="EMBL" id="LR746274">
    <property type="protein sequence ID" value="CAA7404738.1"/>
    <property type="molecule type" value="Genomic_DNA"/>
</dbReference>
<dbReference type="Proteomes" id="UP000663760">
    <property type="component" value="Chromosome 11"/>
</dbReference>
<dbReference type="PANTHER" id="PTHR44013">
    <property type="entry name" value="ZINC-TYPE ALCOHOL DEHYDROGENASE-LIKE PROTEIN C16A3.02C"/>
    <property type="match status" value="1"/>
</dbReference>
<gene>
    <name evidence="2" type="ORF">SI8410_11015416</name>
</gene>
<protein>
    <recommendedName>
        <fullName evidence="1">Enoyl reductase (ER) domain-containing protein</fullName>
    </recommendedName>
</protein>
<evidence type="ECO:0000259" key="1">
    <source>
        <dbReference type="SMART" id="SM00829"/>
    </source>
</evidence>
<dbReference type="InterPro" id="IPR013154">
    <property type="entry name" value="ADH-like_N"/>
</dbReference>
<accession>A0A7I8L619</accession>
<reference evidence="2" key="1">
    <citation type="submission" date="2020-02" db="EMBL/GenBank/DDBJ databases">
        <authorList>
            <person name="Scholz U."/>
            <person name="Mascher M."/>
            <person name="Fiebig A."/>
        </authorList>
    </citation>
    <scope>NUCLEOTIDE SEQUENCE</scope>
</reference>
<proteinExistence type="predicted"/>
<dbReference type="InterPro" id="IPR011032">
    <property type="entry name" value="GroES-like_sf"/>
</dbReference>
<keyword evidence="3" id="KW-1185">Reference proteome</keyword>
<dbReference type="InterPro" id="IPR036291">
    <property type="entry name" value="NAD(P)-bd_dom_sf"/>
</dbReference>
<evidence type="ECO:0000313" key="3">
    <source>
        <dbReference type="Proteomes" id="UP000663760"/>
    </source>
</evidence>
<feature type="domain" description="Enoyl reductase (ER)" evidence="1">
    <location>
        <begin position="18"/>
        <end position="327"/>
    </location>
</feature>
<dbReference type="SMART" id="SM00829">
    <property type="entry name" value="PKS_ER"/>
    <property type="match status" value="1"/>
</dbReference>
<dbReference type="SUPFAM" id="SSF50129">
    <property type="entry name" value="GroES-like"/>
    <property type="match status" value="1"/>
</dbReference>
<dbReference type="Pfam" id="PF08240">
    <property type="entry name" value="ADH_N"/>
    <property type="match status" value="1"/>
</dbReference>
<dbReference type="GO" id="GO:0016491">
    <property type="term" value="F:oxidoreductase activity"/>
    <property type="evidence" value="ECO:0007669"/>
    <property type="project" value="InterPro"/>
</dbReference>
<dbReference type="CDD" id="cd08267">
    <property type="entry name" value="MDR1"/>
    <property type="match status" value="1"/>
</dbReference>
<dbReference type="AlphaFoldDB" id="A0A7I8L619"/>
<dbReference type="PANTHER" id="PTHR44013:SF1">
    <property type="entry name" value="ZINC-TYPE ALCOHOL DEHYDROGENASE-LIKE PROTEIN C16A3.02C"/>
    <property type="match status" value="1"/>
</dbReference>
<dbReference type="Pfam" id="PF13602">
    <property type="entry name" value="ADH_zinc_N_2"/>
    <property type="match status" value="1"/>
</dbReference>